<reference evidence="2" key="2">
    <citation type="submission" date="2020-05" db="UniProtKB">
        <authorList>
            <consortium name="EnsemblMetazoa"/>
        </authorList>
    </citation>
    <scope>IDENTIFICATION</scope>
    <source>
        <strain evidence="2">IAEA</strain>
    </source>
</reference>
<dbReference type="VEuPathDB" id="VectorBase:GBRI032742"/>
<protein>
    <submittedName>
        <fullName evidence="2">Uncharacterized protein</fullName>
    </submittedName>
</protein>
<proteinExistence type="predicted"/>
<reference evidence="3" key="1">
    <citation type="submission" date="2014-03" db="EMBL/GenBank/DDBJ databases">
        <authorList>
            <person name="Aksoy S."/>
            <person name="Warren W."/>
            <person name="Wilson R.K."/>
        </authorList>
    </citation>
    <scope>NUCLEOTIDE SEQUENCE [LARGE SCALE GENOMIC DNA]</scope>
    <source>
        <strain evidence="3">IAEA</strain>
    </source>
</reference>
<keyword evidence="1" id="KW-0175">Coiled coil</keyword>
<name>A0A1A9WUK1_9MUSC</name>
<sequence>MASGSEEVGKDYDDLKWLVYLETLKRTKNNEAMMKQKLKLGYKNLEDNVQHYNMLLSKFATLLKLSILREKLKADAKRVLLLEETEKAVENIKHKLNPDTANALINNTELEKFKKVLGSLEEHENLKQLRSQLEDLKNISETIRTIMASVTALLDGSVVDGLDYFTPYEED</sequence>
<dbReference type="Proteomes" id="UP000091820">
    <property type="component" value="Unassembled WGS sequence"/>
</dbReference>
<accession>A0A1A9WUK1</accession>
<dbReference type="AlphaFoldDB" id="A0A1A9WUK1"/>
<evidence type="ECO:0000256" key="1">
    <source>
        <dbReference type="SAM" id="Coils"/>
    </source>
</evidence>
<organism evidence="2 3">
    <name type="scientific">Glossina brevipalpis</name>
    <dbReference type="NCBI Taxonomy" id="37001"/>
    <lineage>
        <taxon>Eukaryota</taxon>
        <taxon>Metazoa</taxon>
        <taxon>Ecdysozoa</taxon>
        <taxon>Arthropoda</taxon>
        <taxon>Hexapoda</taxon>
        <taxon>Insecta</taxon>
        <taxon>Pterygota</taxon>
        <taxon>Neoptera</taxon>
        <taxon>Endopterygota</taxon>
        <taxon>Diptera</taxon>
        <taxon>Brachycera</taxon>
        <taxon>Muscomorpha</taxon>
        <taxon>Hippoboscoidea</taxon>
        <taxon>Glossinidae</taxon>
        <taxon>Glossina</taxon>
    </lineage>
</organism>
<feature type="coiled-coil region" evidence="1">
    <location>
        <begin position="119"/>
        <end position="146"/>
    </location>
</feature>
<evidence type="ECO:0000313" key="3">
    <source>
        <dbReference type="Proteomes" id="UP000091820"/>
    </source>
</evidence>
<evidence type="ECO:0000313" key="2">
    <source>
        <dbReference type="EnsemblMetazoa" id="GBRI032742-PA"/>
    </source>
</evidence>
<dbReference type="EnsemblMetazoa" id="GBRI032742-RA">
    <property type="protein sequence ID" value="GBRI032742-PA"/>
    <property type="gene ID" value="GBRI032742"/>
</dbReference>
<keyword evidence="3" id="KW-1185">Reference proteome</keyword>
<dbReference type="STRING" id="37001.A0A1A9WUK1"/>